<dbReference type="PROSITE" id="PS00941">
    <property type="entry name" value="CARBOXYLESTERASE_B_2"/>
    <property type="match status" value="1"/>
</dbReference>
<keyword evidence="5" id="KW-0732">Signal</keyword>
<evidence type="ECO:0000256" key="5">
    <source>
        <dbReference type="SAM" id="SignalP"/>
    </source>
</evidence>
<feature type="chain" id="PRO_5022678280" description="Carboxylesterase type B domain-containing protein" evidence="5">
    <location>
        <begin position="29"/>
        <end position="492"/>
    </location>
</feature>
<keyword evidence="4" id="KW-0325">Glycoprotein</keyword>
<evidence type="ECO:0000259" key="6">
    <source>
        <dbReference type="Pfam" id="PF00135"/>
    </source>
</evidence>
<accession>A0A5E4R5Q8</accession>
<dbReference type="SUPFAM" id="SSF53474">
    <property type="entry name" value="alpha/beta-Hydrolases"/>
    <property type="match status" value="1"/>
</dbReference>
<dbReference type="InterPro" id="IPR029058">
    <property type="entry name" value="AB_hydrolase_fold"/>
</dbReference>
<evidence type="ECO:0000256" key="2">
    <source>
        <dbReference type="ARBA" id="ARBA00022487"/>
    </source>
</evidence>
<feature type="domain" description="Carboxylesterase type B" evidence="6">
    <location>
        <begin position="213"/>
        <end position="305"/>
    </location>
</feature>
<keyword evidence="3" id="KW-0378">Hydrolase</keyword>
<name>A0A5E4R5Q8_9NEOP</name>
<evidence type="ECO:0000313" key="8">
    <source>
        <dbReference type="Proteomes" id="UP000324832"/>
    </source>
</evidence>
<dbReference type="InterPro" id="IPR002018">
    <property type="entry name" value="CarbesteraseB"/>
</dbReference>
<evidence type="ECO:0000313" key="7">
    <source>
        <dbReference type="EMBL" id="VVD05165.1"/>
    </source>
</evidence>
<evidence type="ECO:0000256" key="3">
    <source>
        <dbReference type="ARBA" id="ARBA00022801"/>
    </source>
</evidence>
<dbReference type="Proteomes" id="UP000324832">
    <property type="component" value="Unassembled WGS sequence"/>
</dbReference>
<dbReference type="Gene3D" id="3.40.50.1820">
    <property type="entry name" value="alpha/beta hydrolase"/>
    <property type="match status" value="2"/>
</dbReference>
<gene>
    <name evidence="7" type="ORF">LSINAPIS_LOCUS14758</name>
</gene>
<dbReference type="PANTHER" id="PTHR43142">
    <property type="entry name" value="CARBOXYLIC ESTER HYDROLASE"/>
    <property type="match status" value="1"/>
</dbReference>
<sequence>MWTRSQRNFAMQWLAVMMNLVAVMFVAGEQCSAPVVTTSLGEARGFCMHTRKGHSIAAFTSVPYALPPIGDLRFKPCVQRNPYIRQKEIVGDEDCLYLNIYVPDAHLRARDEKKPLPVMVFVHGGGWMCGDSTVDSYGPELLLDRDVLLVTLNYRLGPLGFLSTQDEVCPGNNGLKDQQEALRFVQRHIHNFGGDNRSVTIFGESAESPPGEALRQAFRLAKFLGCPQAPSWRMIECLRTRDSYEIIDTEFMYYEWDYEPMTPFKAVVEPDLPEAFLTRPPRAPRTSPAPPWLMGLNRDEGCLKIAPLTFYYENSPHAYVITRILRERYLNQLDELSTQQAIRQAVHLALNSSTVYLYELAYRASNSFSQVFGDPHGDYGVCHADELMHLFPIRFLSEPVSERDLAISELILTLWTNFATTGDPNKPLPLPTEWKPARTGSRLEYLVIDEQPTMQQGFANQAALWGRLPLWHTLTDVNTQTHEHTNRFYDEL</sequence>
<dbReference type="PANTHER" id="PTHR43142:SF1">
    <property type="entry name" value="CARBOXYLIC ESTER HYDROLASE"/>
    <property type="match status" value="1"/>
</dbReference>
<evidence type="ECO:0000256" key="1">
    <source>
        <dbReference type="ARBA" id="ARBA00005964"/>
    </source>
</evidence>
<keyword evidence="2" id="KW-0719">Serine esterase</keyword>
<dbReference type="GO" id="GO:0052689">
    <property type="term" value="F:carboxylic ester hydrolase activity"/>
    <property type="evidence" value="ECO:0007669"/>
    <property type="project" value="UniProtKB-KW"/>
</dbReference>
<comment type="similarity">
    <text evidence="1">Belongs to the type-B carboxylesterase/lipase family.</text>
</comment>
<organism evidence="7 8">
    <name type="scientific">Leptidea sinapis</name>
    <dbReference type="NCBI Taxonomy" id="189913"/>
    <lineage>
        <taxon>Eukaryota</taxon>
        <taxon>Metazoa</taxon>
        <taxon>Ecdysozoa</taxon>
        <taxon>Arthropoda</taxon>
        <taxon>Hexapoda</taxon>
        <taxon>Insecta</taxon>
        <taxon>Pterygota</taxon>
        <taxon>Neoptera</taxon>
        <taxon>Endopterygota</taxon>
        <taxon>Lepidoptera</taxon>
        <taxon>Glossata</taxon>
        <taxon>Ditrysia</taxon>
        <taxon>Papilionoidea</taxon>
        <taxon>Pieridae</taxon>
        <taxon>Dismorphiinae</taxon>
        <taxon>Leptidea</taxon>
    </lineage>
</organism>
<feature type="signal peptide" evidence="5">
    <location>
        <begin position="1"/>
        <end position="28"/>
    </location>
</feature>
<dbReference type="Pfam" id="PF00135">
    <property type="entry name" value="COesterase"/>
    <property type="match status" value="3"/>
</dbReference>
<evidence type="ECO:0000256" key="4">
    <source>
        <dbReference type="ARBA" id="ARBA00023180"/>
    </source>
</evidence>
<protein>
    <recommendedName>
        <fullName evidence="6">Carboxylesterase type B domain-containing protein</fullName>
    </recommendedName>
</protein>
<feature type="domain" description="Carboxylesterase type B" evidence="6">
    <location>
        <begin position="76"/>
        <end position="206"/>
    </location>
</feature>
<dbReference type="EMBL" id="FZQP02006937">
    <property type="protein sequence ID" value="VVD05165.1"/>
    <property type="molecule type" value="Genomic_DNA"/>
</dbReference>
<feature type="domain" description="Carboxylesterase type B" evidence="6">
    <location>
        <begin position="327"/>
        <end position="461"/>
    </location>
</feature>
<dbReference type="InterPro" id="IPR019819">
    <property type="entry name" value="Carboxylesterase_B_CS"/>
</dbReference>
<dbReference type="AlphaFoldDB" id="A0A5E4R5Q8"/>
<keyword evidence="8" id="KW-1185">Reference proteome</keyword>
<proteinExistence type="inferred from homology"/>
<reference evidence="7 8" key="1">
    <citation type="submission" date="2017-07" db="EMBL/GenBank/DDBJ databases">
        <authorList>
            <person name="Talla V."/>
            <person name="Backstrom N."/>
        </authorList>
    </citation>
    <scope>NUCLEOTIDE SEQUENCE [LARGE SCALE GENOMIC DNA]</scope>
</reference>